<gene>
    <name evidence="2" type="ORF">ATP06_0216265</name>
</gene>
<evidence type="ECO:0000256" key="1">
    <source>
        <dbReference type="SAM" id="MobiDB-lite"/>
    </source>
</evidence>
<comment type="caution">
    <text evidence="2">The sequence shown here is derived from an EMBL/GenBank/DDBJ whole genome shotgun (WGS) entry which is preliminary data.</text>
</comment>
<reference evidence="2" key="1">
    <citation type="submission" date="2016-11" db="EMBL/GenBank/DDBJ databases">
        <title>Genome sequencing of Amycolatopsis regifaucium.</title>
        <authorList>
            <person name="Mayilraj S."/>
            <person name="Kaur N."/>
        </authorList>
    </citation>
    <scope>NUCLEOTIDE SEQUENCE [LARGE SCALE GENOMIC DNA]</scope>
    <source>
        <strain evidence="2">GY080</strain>
    </source>
</reference>
<keyword evidence="3" id="KW-1185">Reference proteome</keyword>
<evidence type="ECO:0000313" key="2">
    <source>
        <dbReference type="EMBL" id="OKA07399.1"/>
    </source>
</evidence>
<feature type="compositionally biased region" description="Basic and acidic residues" evidence="1">
    <location>
        <begin position="32"/>
        <end position="46"/>
    </location>
</feature>
<dbReference type="Proteomes" id="UP000186883">
    <property type="component" value="Unassembled WGS sequence"/>
</dbReference>
<accession>A0ABX3DSJ3</accession>
<sequence length="78" mass="8349">MPRSRFRHEGRGERSTEDPDRGGGDQDPVQPVDRRGAVVLEQHSEDGAAMPPRSGGRAAKTAAPIVGPISPLPWRATP</sequence>
<name>A0ABX3DSJ3_9PSEU</name>
<dbReference type="EMBL" id="LOBU02000013">
    <property type="protein sequence ID" value="OKA07399.1"/>
    <property type="molecule type" value="Genomic_DNA"/>
</dbReference>
<evidence type="ECO:0000313" key="3">
    <source>
        <dbReference type="Proteomes" id="UP000186883"/>
    </source>
</evidence>
<feature type="compositionally biased region" description="Basic and acidic residues" evidence="1">
    <location>
        <begin position="7"/>
        <end position="24"/>
    </location>
</feature>
<organism evidence="2 3">
    <name type="scientific">Amycolatopsis regifaucium</name>
    <dbReference type="NCBI Taxonomy" id="546365"/>
    <lineage>
        <taxon>Bacteria</taxon>
        <taxon>Bacillati</taxon>
        <taxon>Actinomycetota</taxon>
        <taxon>Actinomycetes</taxon>
        <taxon>Pseudonocardiales</taxon>
        <taxon>Pseudonocardiaceae</taxon>
        <taxon>Amycolatopsis</taxon>
    </lineage>
</organism>
<proteinExistence type="predicted"/>
<protein>
    <submittedName>
        <fullName evidence="2">Uncharacterized protein</fullName>
    </submittedName>
</protein>
<feature type="region of interest" description="Disordered" evidence="1">
    <location>
        <begin position="1"/>
        <end position="78"/>
    </location>
</feature>